<dbReference type="EMBL" id="VMQU01000113">
    <property type="protein sequence ID" value="TVS84720.1"/>
    <property type="molecule type" value="Genomic_DNA"/>
</dbReference>
<reference evidence="4 5" key="1">
    <citation type="submission" date="2019-07" db="EMBL/GenBank/DDBJ databases">
        <title>New Mycobacterium species.</title>
        <authorList>
            <person name="Tortoli E."/>
            <person name="Ghielmetti G."/>
            <person name="Friedel U."/>
            <person name="Trovato A."/>
        </authorList>
    </citation>
    <scope>NUCLEOTIDE SEQUENCE [LARGE SCALE GENOMIC DNA]</scope>
    <source>
        <strain evidence="4 5">16-83</strain>
    </source>
</reference>
<evidence type="ECO:0000256" key="2">
    <source>
        <dbReference type="SAM" id="Phobius"/>
    </source>
</evidence>
<dbReference type="InterPro" id="IPR007969">
    <property type="entry name" value="DUF732"/>
</dbReference>
<organism evidence="4 5">
    <name type="scientific">Mycobacterium helveticum</name>
    <dbReference type="NCBI Taxonomy" id="2592811"/>
    <lineage>
        <taxon>Bacteria</taxon>
        <taxon>Bacillati</taxon>
        <taxon>Actinomycetota</taxon>
        <taxon>Actinomycetes</taxon>
        <taxon>Mycobacteriales</taxon>
        <taxon>Mycobacteriaceae</taxon>
        <taxon>Mycobacterium</taxon>
    </lineage>
</organism>
<evidence type="ECO:0000259" key="3">
    <source>
        <dbReference type="Pfam" id="PF05305"/>
    </source>
</evidence>
<dbReference type="OrthoDB" id="4733340at2"/>
<evidence type="ECO:0000313" key="5">
    <source>
        <dbReference type="Proteomes" id="UP000320513"/>
    </source>
</evidence>
<evidence type="ECO:0000256" key="1">
    <source>
        <dbReference type="SAM" id="MobiDB-lite"/>
    </source>
</evidence>
<sequence>MWPSPSTPTARNTTTWSTAADGATRRHASALRSGASSTDPSQPALARGACRRRRRGSPRRSARPPAPRCPSPGGTGPRIVSSSLRLGVTSTDLTGWGSGPRGECRRGDHPGRQRSARMTIEDNDVPTESVPPQRPRRRRPSRTESAGSLVFAASIAIAAVVGLSAVGVYFLRDKTATSPGPQTVTVTPSHKTPSLSDGPDGAFLTALAAYGIVDNGTEAVRQRFMEFGHHTCFSLLPPTPQPLESVVDNIMAAENKDVADGNSWSPKFSRDDTENLTQAAIHAYCPDAQQ</sequence>
<feature type="compositionally biased region" description="Polar residues" evidence="1">
    <location>
        <begin position="80"/>
        <end position="93"/>
    </location>
</feature>
<name>A0A557XGG1_9MYCO</name>
<accession>A0A557XGG1</accession>
<dbReference type="AlphaFoldDB" id="A0A557XGG1"/>
<evidence type="ECO:0000313" key="4">
    <source>
        <dbReference type="EMBL" id="TVS84720.1"/>
    </source>
</evidence>
<feature type="compositionally biased region" description="Basic and acidic residues" evidence="1">
    <location>
        <begin position="102"/>
        <end position="111"/>
    </location>
</feature>
<feature type="domain" description="DUF732" evidence="3">
    <location>
        <begin position="200"/>
        <end position="287"/>
    </location>
</feature>
<keyword evidence="2" id="KW-1133">Transmembrane helix</keyword>
<proteinExistence type="predicted"/>
<gene>
    <name evidence="4" type="ORF">FPZ47_21275</name>
</gene>
<feature type="transmembrane region" description="Helical" evidence="2">
    <location>
        <begin position="146"/>
        <end position="171"/>
    </location>
</feature>
<keyword evidence="2" id="KW-0472">Membrane</keyword>
<keyword evidence="5" id="KW-1185">Reference proteome</keyword>
<protein>
    <submittedName>
        <fullName evidence="4">DUF732 domain-containing protein</fullName>
    </submittedName>
</protein>
<feature type="region of interest" description="Disordered" evidence="1">
    <location>
        <begin position="1"/>
        <end position="145"/>
    </location>
</feature>
<feature type="compositionally biased region" description="Polar residues" evidence="1">
    <location>
        <begin position="7"/>
        <end position="18"/>
    </location>
</feature>
<keyword evidence="2" id="KW-0812">Transmembrane</keyword>
<dbReference type="Proteomes" id="UP000320513">
    <property type="component" value="Unassembled WGS sequence"/>
</dbReference>
<feature type="compositionally biased region" description="Basic residues" evidence="1">
    <location>
        <begin position="49"/>
        <end position="62"/>
    </location>
</feature>
<comment type="caution">
    <text evidence="4">The sequence shown here is derived from an EMBL/GenBank/DDBJ whole genome shotgun (WGS) entry which is preliminary data.</text>
</comment>
<dbReference type="Pfam" id="PF05305">
    <property type="entry name" value="DUF732"/>
    <property type="match status" value="1"/>
</dbReference>